<accession>A0ABQ8S322</accession>
<dbReference type="Gene3D" id="3.30.420.10">
    <property type="entry name" value="Ribonuclease H-like superfamily/Ribonuclease H"/>
    <property type="match status" value="1"/>
</dbReference>
<gene>
    <name evidence="1" type="ORF">ANN_24397</name>
</gene>
<evidence type="ECO:0000313" key="2">
    <source>
        <dbReference type="Proteomes" id="UP001148838"/>
    </source>
</evidence>
<evidence type="ECO:0000313" key="1">
    <source>
        <dbReference type="EMBL" id="KAJ4428378.1"/>
    </source>
</evidence>
<keyword evidence="2" id="KW-1185">Reference proteome</keyword>
<dbReference type="Proteomes" id="UP001148838">
    <property type="component" value="Unassembled WGS sequence"/>
</dbReference>
<dbReference type="EMBL" id="JAJSOF020000037">
    <property type="protein sequence ID" value="KAJ4428378.1"/>
    <property type="molecule type" value="Genomic_DNA"/>
</dbReference>
<reference evidence="1 2" key="1">
    <citation type="journal article" date="2022" name="Allergy">
        <title>Genome assembly and annotation of Periplaneta americana reveal a comprehensive cockroach allergen profile.</title>
        <authorList>
            <person name="Wang L."/>
            <person name="Xiong Q."/>
            <person name="Saelim N."/>
            <person name="Wang L."/>
            <person name="Nong W."/>
            <person name="Wan A.T."/>
            <person name="Shi M."/>
            <person name="Liu X."/>
            <person name="Cao Q."/>
            <person name="Hui J.H.L."/>
            <person name="Sookrung N."/>
            <person name="Leung T.F."/>
            <person name="Tungtrongchitr A."/>
            <person name="Tsui S.K.W."/>
        </authorList>
    </citation>
    <scope>NUCLEOTIDE SEQUENCE [LARGE SCALE GENOMIC DNA]</scope>
    <source>
        <strain evidence="1">PWHHKU_190912</strain>
    </source>
</reference>
<comment type="caution">
    <text evidence="1">The sequence shown here is derived from an EMBL/GenBank/DDBJ whole genome shotgun (WGS) entry which is preliminary data.</text>
</comment>
<dbReference type="PANTHER" id="PTHR47326:SF1">
    <property type="entry name" value="HTH PSQ-TYPE DOMAIN-CONTAINING PROTEIN"/>
    <property type="match status" value="1"/>
</dbReference>
<dbReference type="PANTHER" id="PTHR47326">
    <property type="entry name" value="TRANSPOSABLE ELEMENT TC3 TRANSPOSASE-LIKE PROTEIN"/>
    <property type="match status" value="1"/>
</dbReference>
<sequence>MAWFCSRLPASFLGYAGLNCSVRSSSLFGAVFAPGAGHWNSCLPSSPTLGAICGWLSLLSSHVGRHLRETPEKPERDNLFQPGFQSGSAIFTVRHANHRWTISFPDVQVRRIDIIAIKNNSAYILDPTTRFEIHADQPHEVDSEKKRIYEPTVPFYKDKYSLSHIDVIDLMVGARGLFTKNDFQSDNGTYAVKCCDWPARSPDLTPLVFFVWDFMKEKVYATEITDRDHLLQRISAAATDIRLRNGLLVLVHSAVKERTQACSRANGVHFEQLLE</sequence>
<proteinExistence type="predicted"/>
<organism evidence="1 2">
    <name type="scientific">Periplaneta americana</name>
    <name type="common">American cockroach</name>
    <name type="synonym">Blatta americana</name>
    <dbReference type="NCBI Taxonomy" id="6978"/>
    <lineage>
        <taxon>Eukaryota</taxon>
        <taxon>Metazoa</taxon>
        <taxon>Ecdysozoa</taxon>
        <taxon>Arthropoda</taxon>
        <taxon>Hexapoda</taxon>
        <taxon>Insecta</taxon>
        <taxon>Pterygota</taxon>
        <taxon>Neoptera</taxon>
        <taxon>Polyneoptera</taxon>
        <taxon>Dictyoptera</taxon>
        <taxon>Blattodea</taxon>
        <taxon>Blattoidea</taxon>
        <taxon>Blattidae</taxon>
        <taxon>Blattinae</taxon>
        <taxon>Periplaneta</taxon>
    </lineage>
</organism>
<dbReference type="InterPro" id="IPR036397">
    <property type="entry name" value="RNaseH_sf"/>
</dbReference>
<protein>
    <submittedName>
        <fullName evidence="1">Uncharacterized protein</fullName>
    </submittedName>
</protein>
<name>A0ABQ8S322_PERAM</name>